<dbReference type="PROSITE" id="PS50198">
    <property type="entry name" value="PPIC_PPIASE_2"/>
    <property type="match status" value="1"/>
</dbReference>
<dbReference type="PROSITE" id="PS51257">
    <property type="entry name" value="PROKAR_LIPOPROTEIN"/>
    <property type="match status" value="1"/>
</dbReference>
<dbReference type="Gene3D" id="1.10.4030.10">
    <property type="entry name" value="Porin chaperone SurA, peptide-binding domain"/>
    <property type="match status" value="1"/>
</dbReference>
<evidence type="ECO:0000256" key="4">
    <source>
        <dbReference type="ARBA" id="ARBA00023110"/>
    </source>
</evidence>
<feature type="region of interest" description="Disordered" evidence="7">
    <location>
        <begin position="28"/>
        <end position="50"/>
    </location>
</feature>
<dbReference type="EMBL" id="SUPK01000013">
    <property type="protein sequence ID" value="TJY38549.1"/>
    <property type="molecule type" value="Genomic_DNA"/>
</dbReference>
<dbReference type="InterPro" id="IPR023058">
    <property type="entry name" value="PPIase_PpiC_CS"/>
</dbReference>
<comment type="catalytic activity">
    <reaction evidence="1">
        <text>[protein]-peptidylproline (omega=180) = [protein]-peptidylproline (omega=0)</text>
        <dbReference type="Rhea" id="RHEA:16237"/>
        <dbReference type="Rhea" id="RHEA-COMP:10747"/>
        <dbReference type="Rhea" id="RHEA-COMP:10748"/>
        <dbReference type="ChEBI" id="CHEBI:83833"/>
        <dbReference type="ChEBI" id="CHEBI:83834"/>
        <dbReference type="EC" id="5.2.1.8"/>
    </reaction>
</comment>
<dbReference type="InterPro" id="IPR050245">
    <property type="entry name" value="PrsA_foldase"/>
</dbReference>
<comment type="caution">
    <text evidence="10">The sequence shown here is derived from an EMBL/GenBank/DDBJ whole genome shotgun (WGS) entry which is preliminary data.</text>
</comment>
<evidence type="ECO:0000256" key="3">
    <source>
        <dbReference type="ARBA" id="ARBA00022729"/>
    </source>
</evidence>
<dbReference type="Proteomes" id="UP000309673">
    <property type="component" value="Unassembled WGS sequence"/>
</dbReference>
<dbReference type="RefSeq" id="WP_136779624.1">
    <property type="nucleotide sequence ID" value="NZ_SUPK01000013.1"/>
</dbReference>
<evidence type="ECO:0000313" key="10">
    <source>
        <dbReference type="EMBL" id="TJY38549.1"/>
    </source>
</evidence>
<organism evidence="10 11">
    <name type="scientific">Cohnella pontilimi</name>
    <dbReference type="NCBI Taxonomy" id="2564100"/>
    <lineage>
        <taxon>Bacteria</taxon>
        <taxon>Bacillati</taxon>
        <taxon>Bacillota</taxon>
        <taxon>Bacilli</taxon>
        <taxon>Bacillales</taxon>
        <taxon>Paenibacillaceae</taxon>
        <taxon>Cohnella</taxon>
    </lineage>
</organism>
<feature type="domain" description="PpiC" evidence="9">
    <location>
        <begin position="146"/>
        <end position="267"/>
    </location>
</feature>
<dbReference type="EC" id="5.2.1.8" evidence="2"/>
<evidence type="ECO:0000259" key="9">
    <source>
        <dbReference type="PROSITE" id="PS50198"/>
    </source>
</evidence>
<dbReference type="AlphaFoldDB" id="A0A4V5LRK1"/>
<reference evidence="10 11" key="1">
    <citation type="submission" date="2019-04" db="EMBL/GenBank/DDBJ databases">
        <title>Cohnella sp. nov., isolated from soil.</title>
        <authorList>
            <person name="Kim W."/>
        </authorList>
    </citation>
    <scope>NUCLEOTIDE SEQUENCE [LARGE SCALE GENOMIC DNA]</scope>
    <source>
        <strain evidence="10 11">CAU 1483</strain>
    </source>
</reference>
<feature type="chain" id="PRO_5020284175" description="peptidylprolyl isomerase" evidence="8">
    <location>
        <begin position="31"/>
        <end position="321"/>
    </location>
</feature>
<dbReference type="InterPro" id="IPR046357">
    <property type="entry name" value="PPIase_dom_sf"/>
</dbReference>
<keyword evidence="11" id="KW-1185">Reference proteome</keyword>
<evidence type="ECO:0000256" key="8">
    <source>
        <dbReference type="SAM" id="SignalP"/>
    </source>
</evidence>
<dbReference type="GO" id="GO:0003755">
    <property type="term" value="F:peptidyl-prolyl cis-trans isomerase activity"/>
    <property type="evidence" value="ECO:0007669"/>
    <property type="project" value="UniProtKB-KW"/>
</dbReference>
<keyword evidence="3 8" id="KW-0732">Signal</keyword>
<dbReference type="Pfam" id="PF00639">
    <property type="entry name" value="Rotamase"/>
    <property type="match status" value="1"/>
</dbReference>
<dbReference type="InterPro" id="IPR000297">
    <property type="entry name" value="PPIase_PpiC"/>
</dbReference>
<evidence type="ECO:0000256" key="2">
    <source>
        <dbReference type="ARBA" id="ARBA00013194"/>
    </source>
</evidence>
<accession>A0A4V5LRK1</accession>
<dbReference type="PROSITE" id="PS01096">
    <property type="entry name" value="PPIC_PPIASE_1"/>
    <property type="match status" value="1"/>
</dbReference>
<dbReference type="OrthoDB" id="2677468at2"/>
<proteinExistence type="predicted"/>
<name>A0A4V5LRK1_9BACL</name>
<keyword evidence="4 6" id="KW-0697">Rotamase</keyword>
<feature type="signal peptide" evidence="8">
    <location>
        <begin position="1"/>
        <end position="30"/>
    </location>
</feature>
<evidence type="ECO:0000256" key="5">
    <source>
        <dbReference type="ARBA" id="ARBA00023235"/>
    </source>
</evidence>
<keyword evidence="5 6" id="KW-0413">Isomerase</keyword>
<dbReference type="PANTHER" id="PTHR47245:SF1">
    <property type="entry name" value="FOLDASE PROTEIN PRSA"/>
    <property type="match status" value="1"/>
</dbReference>
<protein>
    <recommendedName>
        <fullName evidence="2">peptidylprolyl isomerase</fullName>
        <ecNumber evidence="2">5.2.1.8</ecNumber>
    </recommendedName>
</protein>
<evidence type="ECO:0000256" key="7">
    <source>
        <dbReference type="SAM" id="MobiDB-lite"/>
    </source>
</evidence>
<sequence length="321" mass="35218">MGKIVLPLRRLLLVTIVMPVVLTGCSPASDDNKEISPATPSAGSKGEVSADTVGVVDGKSISRAELTQRLLSSYGSDTLREIMLHEAVNREAAKLGLTVSAQELEQELKSMMEGYEGEAQFYAVMQKQLGLDKEAVREDAKYRLLVEKLATRDVQITEQQIAGYYKQHEGDYSSRRQFELAWIVTSSKAEANDVLSQLEQGTDFGTLAGEYSTDEMTAETGGYLGWVDENDSFQDPRVLQAASQLNVGEIAGPVKIDAGYAVVQLKGTQTTDGQPLSAVREEIRRQLAMQQAVPIRELERRLLSKYGAKVLDPRLSSAVDR</sequence>
<evidence type="ECO:0000313" key="11">
    <source>
        <dbReference type="Proteomes" id="UP000309673"/>
    </source>
</evidence>
<dbReference type="SUPFAM" id="SSF54534">
    <property type="entry name" value="FKBP-like"/>
    <property type="match status" value="1"/>
</dbReference>
<dbReference type="PANTHER" id="PTHR47245">
    <property type="entry name" value="PEPTIDYLPROLYL ISOMERASE"/>
    <property type="match status" value="1"/>
</dbReference>
<gene>
    <name evidence="10" type="ORF">E5161_19855</name>
</gene>
<evidence type="ECO:0000256" key="6">
    <source>
        <dbReference type="PROSITE-ProRule" id="PRU00278"/>
    </source>
</evidence>
<dbReference type="Gene3D" id="3.10.50.40">
    <property type="match status" value="1"/>
</dbReference>
<evidence type="ECO:0000256" key="1">
    <source>
        <dbReference type="ARBA" id="ARBA00000971"/>
    </source>
</evidence>